<gene>
    <name evidence="1" type="ORF">H3309_15720</name>
</gene>
<evidence type="ECO:0008006" key="3">
    <source>
        <dbReference type="Google" id="ProtNLM"/>
    </source>
</evidence>
<organism evidence="1 2">
    <name type="scientific">Sandaracinobacteroides saxicola</name>
    <dbReference type="NCBI Taxonomy" id="2759707"/>
    <lineage>
        <taxon>Bacteria</taxon>
        <taxon>Pseudomonadati</taxon>
        <taxon>Pseudomonadota</taxon>
        <taxon>Alphaproteobacteria</taxon>
        <taxon>Sphingomonadales</taxon>
        <taxon>Sphingosinicellaceae</taxon>
        <taxon>Sandaracinobacteroides</taxon>
    </lineage>
</organism>
<protein>
    <recommendedName>
        <fullName evidence="3">DUF5678 domain-containing protein</fullName>
    </recommendedName>
</protein>
<name>A0A7G5IH87_9SPHN</name>
<evidence type="ECO:0000313" key="2">
    <source>
        <dbReference type="Proteomes" id="UP000515292"/>
    </source>
</evidence>
<proteinExistence type="predicted"/>
<dbReference type="RefSeq" id="WP_182295901.1">
    <property type="nucleotide sequence ID" value="NZ_CP059851.1"/>
</dbReference>
<keyword evidence="2" id="KW-1185">Reference proteome</keyword>
<dbReference type="KEGG" id="sand:H3309_15720"/>
<dbReference type="AlphaFoldDB" id="A0A7G5IH87"/>
<dbReference type="EMBL" id="CP059851">
    <property type="protein sequence ID" value="QMW22729.1"/>
    <property type="molecule type" value="Genomic_DNA"/>
</dbReference>
<dbReference type="Proteomes" id="UP000515292">
    <property type="component" value="Chromosome"/>
</dbReference>
<evidence type="ECO:0000313" key="1">
    <source>
        <dbReference type="EMBL" id="QMW22729.1"/>
    </source>
</evidence>
<accession>A0A7G5IH87</accession>
<reference evidence="1 2" key="1">
    <citation type="submission" date="2020-07" db="EMBL/GenBank/DDBJ databases">
        <title>Complete genome sequence for Sandaracinobacter sp. M6.</title>
        <authorList>
            <person name="Tang Y."/>
            <person name="Liu Q."/>
            <person name="Guo Z."/>
            <person name="Lei P."/>
            <person name="Huang B."/>
        </authorList>
    </citation>
    <scope>NUCLEOTIDE SEQUENCE [LARGE SCALE GENOMIC DNA]</scope>
    <source>
        <strain evidence="1 2">M6</strain>
    </source>
</reference>
<sequence length="85" mass="9702">MFHVEQQWLDAIDRNYDAFMRQIANLLPDHEGRYALLHDGQLIAIHDSPGTAEQEGARRFPGQPYSIQPVVIDPVDMGYWSLAAH</sequence>